<name>X1BX12_9ZZZZ</name>
<dbReference type="GO" id="GO:0005737">
    <property type="term" value="C:cytoplasm"/>
    <property type="evidence" value="ECO:0007669"/>
    <property type="project" value="UniProtKB-SubCell"/>
</dbReference>
<accession>X1BX12</accession>
<dbReference type="PANTHER" id="PTHR32294:SF0">
    <property type="entry name" value="DNA POLYMERASE III SUBUNIT ALPHA"/>
    <property type="match status" value="1"/>
</dbReference>
<dbReference type="Pfam" id="PF02811">
    <property type="entry name" value="PHP"/>
    <property type="match status" value="1"/>
</dbReference>
<protein>
    <recommendedName>
        <fullName evidence="2">Polymerase/histidinol phosphatase N-terminal domain-containing protein</fullName>
    </recommendedName>
</protein>
<comment type="subcellular location">
    <subcellularLocation>
        <location evidence="1">Cytoplasm</location>
    </subcellularLocation>
</comment>
<dbReference type="CDD" id="cd07433">
    <property type="entry name" value="PHP_PolIIIA_DnaE1"/>
    <property type="match status" value="1"/>
</dbReference>
<dbReference type="SMART" id="SM00481">
    <property type="entry name" value="POLIIIAc"/>
    <property type="match status" value="1"/>
</dbReference>
<feature type="non-terminal residue" evidence="3">
    <location>
        <position position="278"/>
    </location>
</feature>
<dbReference type="GO" id="GO:0008408">
    <property type="term" value="F:3'-5' exonuclease activity"/>
    <property type="evidence" value="ECO:0007669"/>
    <property type="project" value="InterPro"/>
</dbReference>
<feature type="domain" description="Polymerase/histidinol phosphatase N-terminal" evidence="2">
    <location>
        <begin position="1"/>
        <end position="64"/>
    </location>
</feature>
<proteinExistence type="predicted"/>
<dbReference type="InterPro" id="IPR004013">
    <property type="entry name" value="PHP_dom"/>
</dbReference>
<dbReference type="SUPFAM" id="SSF89550">
    <property type="entry name" value="PHP domain-like"/>
    <property type="match status" value="1"/>
</dbReference>
<reference evidence="3" key="1">
    <citation type="journal article" date="2014" name="Front. Microbiol.">
        <title>High frequency of phylogenetically diverse reductive dehalogenase-homologous genes in deep subseafloor sedimentary metagenomes.</title>
        <authorList>
            <person name="Kawai M."/>
            <person name="Futagami T."/>
            <person name="Toyoda A."/>
            <person name="Takaki Y."/>
            <person name="Nishi S."/>
            <person name="Hori S."/>
            <person name="Arai W."/>
            <person name="Tsubouchi T."/>
            <person name="Morono Y."/>
            <person name="Uchiyama I."/>
            <person name="Ito T."/>
            <person name="Fujiyama A."/>
            <person name="Inagaki F."/>
            <person name="Takami H."/>
        </authorList>
    </citation>
    <scope>NUCLEOTIDE SEQUENCE</scope>
    <source>
        <strain evidence="3">Expedition CK06-06</strain>
    </source>
</reference>
<gene>
    <name evidence="3" type="ORF">S01H4_47477</name>
</gene>
<organism evidence="3">
    <name type="scientific">marine sediment metagenome</name>
    <dbReference type="NCBI Taxonomy" id="412755"/>
    <lineage>
        <taxon>unclassified sequences</taxon>
        <taxon>metagenomes</taxon>
        <taxon>ecological metagenomes</taxon>
    </lineage>
</organism>
<comment type="caution">
    <text evidence="3">The sequence shown here is derived from an EMBL/GenBank/DDBJ whole genome shotgun (WGS) entry which is preliminary data.</text>
</comment>
<sequence>LHTEYSIVDGLVRISELSNQVIERGMSCVAITDQCNLFAMVKFYKAACKAGIKPIFGADVWVEDDSDNEQLFRLVLLCQNQKGYQQLTRLISRSYLEGQKLGKPIIKKSWLFEANEGLIVLSGGRLGDVGVALLSQDINKAQTLAREYQQHFGDRFYIELMRTGRVDEDSYLHFAVELAASTDIPVVASNDVCFTLADDFEAHEARVCINGGWTLDNHKRPKLYHEQQYLRSASEMVELFSDIPEAIENTVEIAKRCNLELSLGKNYLPEFPVPAGMT</sequence>
<dbReference type="GO" id="GO:0006260">
    <property type="term" value="P:DNA replication"/>
    <property type="evidence" value="ECO:0007669"/>
    <property type="project" value="InterPro"/>
</dbReference>
<feature type="non-terminal residue" evidence="3">
    <location>
        <position position="1"/>
    </location>
</feature>
<evidence type="ECO:0000259" key="2">
    <source>
        <dbReference type="SMART" id="SM00481"/>
    </source>
</evidence>
<dbReference type="AlphaFoldDB" id="X1BX12"/>
<dbReference type="Gene3D" id="3.20.20.140">
    <property type="entry name" value="Metal-dependent hydrolases"/>
    <property type="match status" value="1"/>
</dbReference>
<dbReference type="InterPro" id="IPR003141">
    <property type="entry name" value="Pol/His_phosphatase_N"/>
</dbReference>
<evidence type="ECO:0000256" key="1">
    <source>
        <dbReference type="ARBA" id="ARBA00004496"/>
    </source>
</evidence>
<dbReference type="PANTHER" id="PTHR32294">
    <property type="entry name" value="DNA POLYMERASE III SUBUNIT ALPHA"/>
    <property type="match status" value="1"/>
</dbReference>
<evidence type="ECO:0000313" key="3">
    <source>
        <dbReference type="EMBL" id="GAG99545.1"/>
    </source>
</evidence>
<dbReference type="InterPro" id="IPR016195">
    <property type="entry name" value="Pol/histidinol_Pase-like"/>
</dbReference>
<dbReference type="EMBL" id="BART01026658">
    <property type="protein sequence ID" value="GAG99545.1"/>
    <property type="molecule type" value="Genomic_DNA"/>
</dbReference>
<dbReference type="InterPro" id="IPR049821">
    <property type="entry name" value="PolIIIA_DnaE1_PHP"/>
</dbReference>
<dbReference type="InterPro" id="IPR004805">
    <property type="entry name" value="DnaE2/DnaE/PolC"/>
</dbReference>